<keyword evidence="1" id="KW-0812">Transmembrane</keyword>
<accession>A0A2P2IZA4</accession>
<organism evidence="2">
    <name type="scientific">Rhizophora mucronata</name>
    <name type="common">Asiatic mangrove</name>
    <dbReference type="NCBI Taxonomy" id="61149"/>
    <lineage>
        <taxon>Eukaryota</taxon>
        <taxon>Viridiplantae</taxon>
        <taxon>Streptophyta</taxon>
        <taxon>Embryophyta</taxon>
        <taxon>Tracheophyta</taxon>
        <taxon>Spermatophyta</taxon>
        <taxon>Magnoliopsida</taxon>
        <taxon>eudicotyledons</taxon>
        <taxon>Gunneridae</taxon>
        <taxon>Pentapetalae</taxon>
        <taxon>rosids</taxon>
        <taxon>fabids</taxon>
        <taxon>Malpighiales</taxon>
        <taxon>Rhizophoraceae</taxon>
        <taxon>Rhizophora</taxon>
    </lineage>
</organism>
<keyword evidence="1" id="KW-1133">Transmembrane helix</keyword>
<dbReference type="InterPro" id="IPR051026">
    <property type="entry name" value="PI/PC_transfer"/>
</dbReference>
<reference evidence="2" key="1">
    <citation type="submission" date="2018-02" db="EMBL/GenBank/DDBJ databases">
        <title>Rhizophora mucronata_Transcriptome.</title>
        <authorList>
            <person name="Meera S.P."/>
            <person name="Sreeshan A."/>
            <person name="Augustine A."/>
        </authorList>
    </citation>
    <scope>NUCLEOTIDE SEQUENCE</scope>
    <source>
        <tissue evidence="2">Leaf</tissue>
    </source>
</reference>
<dbReference type="PANTHER" id="PTHR45657:SF38">
    <property type="entry name" value="CRAL-TRIO DOMAIN-CONTAINING PROTEIN"/>
    <property type="match status" value="1"/>
</dbReference>
<name>A0A2P2IZA4_RHIMU</name>
<sequence length="292" mass="32087">MKSDKGPWKDPNILKIIFSGEALYSRKIVTISNSDGRIISCDKPRCPMMKTSDASTAESGSEVEDIASPKPTNSYLLPRLTSVCEGKAVGKVIFGGGFSEYDENIPIVDKTVVDGLTKDVPSEQPYNSAGTPSLPSVEKNAGVFHRFWAVLATFFITLVTVVCSLAFWVPKNNSASDSAQEAGTLVSNIVPKEELHLCTPAPRIIDAGLLACVLKRLSELEEKVGMLQTKPFEMPCEKEELLNAAVYRVDALEAELIATKKALHDALIRQEELLAYIDSQNKAKFQKKRFCW</sequence>
<keyword evidence="1" id="KW-0472">Membrane</keyword>
<proteinExistence type="predicted"/>
<evidence type="ECO:0000313" key="2">
    <source>
        <dbReference type="EMBL" id="MBW86569.1"/>
    </source>
</evidence>
<protein>
    <submittedName>
        <fullName evidence="2">Uncharacterized protein MANES_05G155900</fullName>
    </submittedName>
</protein>
<dbReference type="EMBL" id="GGEC01006086">
    <property type="protein sequence ID" value="MBW86569.1"/>
    <property type="molecule type" value="Transcribed_RNA"/>
</dbReference>
<dbReference type="AlphaFoldDB" id="A0A2P2IZA4"/>
<evidence type="ECO:0000256" key="1">
    <source>
        <dbReference type="SAM" id="Phobius"/>
    </source>
</evidence>
<dbReference type="PANTHER" id="PTHR45657">
    <property type="entry name" value="CRAL-TRIO DOMAIN-CONTAINING PROTEIN YKL091C-RELATED"/>
    <property type="match status" value="1"/>
</dbReference>
<feature type="transmembrane region" description="Helical" evidence="1">
    <location>
        <begin position="147"/>
        <end position="169"/>
    </location>
</feature>